<dbReference type="AlphaFoldDB" id="W4LJ34"/>
<name>W4LJ34_ENTF1</name>
<dbReference type="HOGENOM" id="CLU_125825_6_0_7"/>
<evidence type="ECO:0000256" key="2">
    <source>
        <dbReference type="ARBA" id="ARBA00009212"/>
    </source>
</evidence>
<evidence type="ECO:0000256" key="6">
    <source>
        <dbReference type="ARBA" id="ARBA00022989"/>
    </source>
</evidence>
<evidence type="ECO:0000256" key="8">
    <source>
        <dbReference type="SAM" id="Phobius"/>
    </source>
</evidence>
<dbReference type="PANTHER" id="PTHR34702">
    <property type="entry name" value="NA(+)/H(+) ANTIPORTER SUBUNIT F1"/>
    <property type="match status" value="1"/>
</dbReference>
<reference evidence="9 10" key="1">
    <citation type="journal article" date="2014" name="Nature">
        <title>An environmental bacterial taxon with a large and distinct metabolic repertoire.</title>
        <authorList>
            <person name="Wilson M.C."/>
            <person name="Mori T."/>
            <person name="Ruckert C."/>
            <person name="Uria A.R."/>
            <person name="Helf M.J."/>
            <person name="Takada K."/>
            <person name="Gernert C."/>
            <person name="Steffens U.A."/>
            <person name="Heycke N."/>
            <person name="Schmitt S."/>
            <person name="Rinke C."/>
            <person name="Helfrich E.J."/>
            <person name="Brachmann A.O."/>
            <person name="Gurgui C."/>
            <person name="Wakimoto T."/>
            <person name="Kracht M."/>
            <person name="Crusemann M."/>
            <person name="Hentschel U."/>
            <person name="Abe I."/>
            <person name="Matsunaga S."/>
            <person name="Kalinowski J."/>
            <person name="Takeyama H."/>
            <person name="Piel J."/>
        </authorList>
    </citation>
    <scope>NUCLEOTIDE SEQUENCE [LARGE SCALE GENOMIC DNA]</scope>
    <source>
        <strain evidence="10">TSY1</strain>
    </source>
</reference>
<evidence type="ECO:0000256" key="1">
    <source>
        <dbReference type="ARBA" id="ARBA00004651"/>
    </source>
</evidence>
<keyword evidence="6 8" id="KW-1133">Transmembrane helix</keyword>
<dbReference type="EMBL" id="AZHW01000596">
    <property type="protein sequence ID" value="ETW97992.1"/>
    <property type="molecule type" value="Genomic_DNA"/>
</dbReference>
<feature type="transmembrane region" description="Helical" evidence="8">
    <location>
        <begin position="58"/>
        <end position="78"/>
    </location>
</feature>
<keyword evidence="7 8" id="KW-0472">Membrane</keyword>
<sequence>MQTLHVALAMVLFTTVIAGLVRILRGPTPADRMLAAQLFGTTGVAIILLLSHGLNQPALYDVALVFALLAGVAILTFVRRVWLPHDIERNHTHESD</sequence>
<keyword evidence="4" id="KW-1003">Cell membrane</keyword>
<comment type="subcellular location">
    <subcellularLocation>
        <location evidence="1">Cell membrane</location>
        <topology evidence="1">Multi-pass membrane protein</topology>
    </subcellularLocation>
</comment>
<gene>
    <name evidence="9" type="ORF">ETSY1_20590</name>
</gene>
<evidence type="ECO:0000256" key="3">
    <source>
        <dbReference type="ARBA" id="ARBA00022448"/>
    </source>
</evidence>
<evidence type="ECO:0008006" key="11">
    <source>
        <dbReference type="Google" id="ProtNLM"/>
    </source>
</evidence>
<evidence type="ECO:0000256" key="7">
    <source>
        <dbReference type="ARBA" id="ARBA00023136"/>
    </source>
</evidence>
<accession>W4LJ34</accession>
<dbReference type="GO" id="GO:0015385">
    <property type="term" value="F:sodium:proton antiporter activity"/>
    <property type="evidence" value="ECO:0007669"/>
    <property type="project" value="TreeGrafter"/>
</dbReference>
<dbReference type="Proteomes" id="UP000019141">
    <property type="component" value="Unassembled WGS sequence"/>
</dbReference>
<comment type="caution">
    <text evidence="9">The sequence shown here is derived from an EMBL/GenBank/DDBJ whole genome shotgun (WGS) entry which is preliminary data.</text>
</comment>
<feature type="transmembrane region" description="Helical" evidence="8">
    <location>
        <begin position="6"/>
        <end position="24"/>
    </location>
</feature>
<proteinExistence type="inferred from homology"/>
<feature type="transmembrane region" description="Helical" evidence="8">
    <location>
        <begin position="33"/>
        <end position="52"/>
    </location>
</feature>
<dbReference type="PANTHER" id="PTHR34702:SF1">
    <property type="entry name" value="NA(+)_H(+) ANTIPORTER SUBUNIT F"/>
    <property type="match status" value="1"/>
</dbReference>
<dbReference type="InterPro" id="IPR007208">
    <property type="entry name" value="MrpF/PhaF-like"/>
</dbReference>
<evidence type="ECO:0000256" key="5">
    <source>
        <dbReference type="ARBA" id="ARBA00022692"/>
    </source>
</evidence>
<keyword evidence="10" id="KW-1185">Reference proteome</keyword>
<comment type="similarity">
    <text evidence="2">Belongs to the CPA3 antiporters (TC 2.A.63) subunit F family.</text>
</comment>
<evidence type="ECO:0000313" key="10">
    <source>
        <dbReference type="Proteomes" id="UP000019141"/>
    </source>
</evidence>
<evidence type="ECO:0000313" key="9">
    <source>
        <dbReference type="EMBL" id="ETW97992.1"/>
    </source>
</evidence>
<organism evidence="9 10">
    <name type="scientific">Entotheonella factor</name>
    <dbReference type="NCBI Taxonomy" id="1429438"/>
    <lineage>
        <taxon>Bacteria</taxon>
        <taxon>Pseudomonadati</taxon>
        <taxon>Nitrospinota/Tectimicrobiota group</taxon>
        <taxon>Candidatus Tectimicrobiota</taxon>
        <taxon>Candidatus Entotheonellia</taxon>
        <taxon>Candidatus Entotheonellales</taxon>
        <taxon>Candidatus Entotheonellaceae</taxon>
        <taxon>Candidatus Entotheonella</taxon>
    </lineage>
</organism>
<dbReference type="GO" id="GO:0005886">
    <property type="term" value="C:plasma membrane"/>
    <property type="evidence" value="ECO:0007669"/>
    <property type="project" value="UniProtKB-SubCell"/>
</dbReference>
<dbReference type="Pfam" id="PF04066">
    <property type="entry name" value="MrpF_PhaF"/>
    <property type="match status" value="1"/>
</dbReference>
<keyword evidence="3" id="KW-0813">Transport</keyword>
<keyword evidence="5 8" id="KW-0812">Transmembrane</keyword>
<protein>
    <recommendedName>
        <fullName evidence="11">PH regulation protein F</fullName>
    </recommendedName>
</protein>
<evidence type="ECO:0000256" key="4">
    <source>
        <dbReference type="ARBA" id="ARBA00022475"/>
    </source>
</evidence>